<protein>
    <submittedName>
        <fullName evidence="3">Peptidyl-arginine deiminase</fullName>
    </submittedName>
</protein>
<dbReference type="STRING" id="159449.B4N89_47020"/>
<comment type="caution">
    <text evidence="3">The sequence shown here is derived from an EMBL/GenBank/DDBJ whole genome shotgun (WGS) entry which is preliminary data.</text>
</comment>
<evidence type="ECO:0000256" key="2">
    <source>
        <dbReference type="SAM" id="MobiDB-lite"/>
    </source>
</evidence>
<dbReference type="Proteomes" id="UP000190037">
    <property type="component" value="Unassembled WGS sequence"/>
</dbReference>
<sequence>MAGVGAGTFGLAACSDSSGDAAQVPAPSGGPSENPSAPGSPSPTRVGRRFGAEWEPHARTFMSWPASTGIWDTDLPAVRTDIARLARAIAATEPLVMLARPDQADAAESACGSDVEVVPIAVDDLWARDTAPVFVEDGGRLRGVDLDFNGWGDKQAHANDALVAREVLARYGISRDRTWIVGEGGALETDGAGTLLATESSLVNTNRNPDKTRQQIEDELKRLLGVTTMIWFDGVRGQDITDAHVDALVRFVAPGVVLLDTAFPGEPEDSWSMSAAQARSVLKDATDARGKTIEVVDLPQPDPARTNGRGDDFLSSYANFYIGNKAVFFPKFGDGAADDRAGQILKDHFPTRDIVPVRIDVIASGGGGIHCATHDQPTAPVA</sequence>
<reference evidence="3 4" key="1">
    <citation type="submission" date="2017-03" db="EMBL/GenBank/DDBJ databases">
        <title>Draft genome sequence of Streptomyces scabrisporus NF3, endophyte isolated from Amphipterygium adstringens.</title>
        <authorList>
            <person name="Vazquez M."/>
            <person name="Ceapa C.D."/>
            <person name="Rodriguez Luna D."/>
            <person name="Sanchez Esquivel S."/>
        </authorList>
    </citation>
    <scope>NUCLEOTIDE SEQUENCE [LARGE SCALE GENOMIC DNA]</scope>
    <source>
        <strain evidence="3 4">NF3</strain>
    </source>
</reference>
<dbReference type="RefSeq" id="WP_078982873.1">
    <property type="nucleotide sequence ID" value="NZ_MWQN01000006.1"/>
</dbReference>
<dbReference type="OrthoDB" id="9808013at2"/>
<proteinExistence type="predicted"/>
<dbReference type="PANTHER" id="PTHR31377">
    <property type="entry name" value="AGMATINE DEIMINASE-RELATED"/>
    <property type="match status" value="1"/>
</dbReference>
<dbReference type="Gene3D" id="3.75.10.10">
    <property type="entry name" value="L-arginine/glycine Amidinotransferase, Chain A"/>
    <property type="match status" value="1"/>
</dbReference>
<dbReference type="GO" id="GO:0009446">
    <property type="term" value="P:putrescine biosynthetic process"/>
    <property type="evidence" value="ECO:0007669"/>
    <property type="project" value="InterPro"/>
</dbReference>
<keyword evidence="4" id="KW-1185">Reference proteome</keyword>
<name>A0A1T3NIP3_9ACTN</name>
<dbReference type="GO" id="GO:0047632">
    <property type="term" value="F:agmatine deiminase activity"/>
    <property type="evidence" value="ECO:0007669"/>
    <property type="project" value="TreeGrafter"/>
</dbReference>
<feature type="region of interest" description="Disordered" evidence="2">
    <location>
        <begin position="15"/>
        <end position="48"/>
    </location>
</feature>
<gene>
    <name evidence="3" type="ORF">B4N89_47020</name>
</gene>
<accession>A0A1T3NIP3</accession>
<dbReference type="AlphaFoldDB" id="A0A1T3NIP3"/>
<evidence type="ECO:0000256" key="1">
    <source>
        <dbReference type="ARBA" id="ARBA00022801"/>
    </source>
</evidence>
<dbReference type="Pfam" id="PF04371">
    <property type="entry name" value="PAD_porph"/>
    <property type="match status" value="1"/>
</dbReference>
<keyword evidence="1" id="KW-0378">Hydrolase</keyword>
<dbReference type="InterPro" id="IPR007466">
    <property type="entry name" value="Peptidyl-Arg-deiminase_porph"/>
</dbReference>
<dbReference type="PANTHER" id="PTHR31377:SF0">
    <property type="entry name" value="AGMATINE DEIMINASE-RELATED"/>
    <property type="match status" value="1"/>
</dbReference>
<dbReference type="EMBL" id="MWQN01000006">
    <property type="protein sequence ID" value="OPC76595.1"/>
    <property type="molecule type" value="Genomic_DNA"/>
</dbReference>
<feature type="compositionally biased region" description="Polar residues" evidence="2">
    <location>
        <begin position="31"/>
        <end position="43"/>
    </location>
</feature>
<dbReference type="SUPFAM" id="SSF55909">
    <property type="entry name" value="Pentein"/>
    <property type="match status" value="1"/>
</dbReference>
<organism evidence="3 4">
    <name type="scientific">Embleya scabrispora</name>
    <dbReference type="NCBI Taxonomy" id="159449"/>
    <lineage>
        <taxon>Bacteria</taxon>
        <taxon>Bacillati</taxon>
        <taxon>Actinomycetota</taxon>
        <taxon>Actinomycetes</taxon>
        <taxon>Kitasatosporales</taxon>
        <taxon>Streptomycetaceae</taxon>
        <taxon>Embleya</taxon>
    </lineage>
</organism>
<dbReference type="GO" id="GO:0004668">
    <property type="term" value="F:protein-arginine deiminase activity"/>
    <property type="evidence" value="ECO:0007669"/>
    <property type="project" value="InterPro"/>
</dbReference>
<evidence type="ECO:0000313" key="3">
    <source>
        <dbReference type="EMBL" id="OPC76595.1"/>
    </source>
</evidence>
<evidence type="ECO:0000313" key="4">
    <source>
        <dbReference type="Proteomes" id="UP000190037"/>
    </source>
</evidence>